<dbReference type="InterPro" id="IPR041711">
    <property type="entry name" value="Met-tRNA-FMT_N"/>
</dbReference>
<sequence>MRIVFMGTPDFAVKGLEAIHQAGHEILLVISQEDKAKDRKGNLLKTPVKQAAERLELPVRSVHRLRKDEELLAYLKDLKPDCIVVAAFGQILPKELLELPHYGCVNIHASLLPLYRGASPIQQAILHRDKETGISTMLMAEGLDTGDILLQKKLPLTGEETGESLFEALSLLSQDCILETLSLLEQGNCPRRAQDEEKASHCSMIVKQDGFVNWNKPAVEIEAMVRAFNPWPAAVSILPNGKSFKIWKARVIRQKEKDFQSFSEIKEDLLFAHLPESLSEEAKEAFRKKDGIGKMYRNKENNRLLLSTGEGYLEILEIQVEGKKRLDTPAFLLGFGG</sequence>
<name>A0A7W9SEF3_9FIRM</name>
<dbReference type="InterPro" id="IPR005793">
    <property type="entry name" value="Formyl_trans_C"/>
</dbReference>
<organism evidence="8 9">
    <name type="scientific">Oribacterium sinus</name>
    <dbReference type="NCBI Taxonomy" id="237576"/>
    <lineage>
        <taxon>Bacteria</taxon>
        <taxon>Bacillati</taxon>
        <taxon>Bacillota</taxon>
        <taxon>Clostridia</taxon>
        <taxon>Lachnospirales</taxon>
        <taxon>Lachnospiraceae</taxon>
        <taxon>Oribacterium</taxon>
    </lineage>
</organism>
<dbReference type="GO" id="GO:0005829">
    <property type="term" value="C:cytosol"/>
    <property type="evidence" value="ECO:0007669"/>
    <property type="project" value="TreeGrafter"/>
</dbReference>
<evidence type="ECO:0000256" key="5">
    <source>
        <dbReference type="HAMAP-Rule" id="MF_00182"/>
    </source>
</evidence>
<accession>A0A7W9SEF3</accession>
<evidence type="ECO:0000256" key="3">
    <source>
        <dbReference type="ARBA" id="ARBA00022679"/>
    </source>
</evidence>
<dbReference type="SUPFAM" id="SSF53328">
    <property type="entry name" value="Formyltransferase"/>
    <property type="match status" value="1"/>
</dbReference>
<dbReference type="PANTHER" id="PTHR11138">
    <property type="entry name" value="METHIONYL-TRNA FORMYLTRANSFERASE"/>
    <property type="match status" value="1"/>
</dbReference>
<proteinExistence type="inferred from homology"/>
<evidence type="ECO:0000256" key="1">
    <source>
        <dbReference type="ARBA" id="ARBA00010699"/>
    </source>
</evidence>
<evidence type="ECO:0000259" key="7">
    <source>
        <dbReference type="Pfam" id="PF02911"/>
    </source>
</evidence>
<keyword evidence="3 5" id="KW-0808">Transferase</keyword>
<evidence type="ECO:0000256" key="4">
    <source>
        <dbReference type="ARBA" id="ARBA00022917"/>
    </source>
</evidence>
<dbReference type="InterPro" id="IPR001555">
    <property type="entry name" value="GART_AS"/>
</dbReference>
<keyword evidence="4 5" id="KW-0648">Protein biosynthesis</keyword>
<feature type="domain" description="Formyl transferase N-terminal" evidence="6">
    <location>
        <begin position="1"/>
        <end position="174"/>
    </location>
</feature>
<comment type="catalytic activity">
    <reaction evidence="5">
        <text>L-methionyl-tRNA(fMet) + (6R)-10-formyltetrahydrofolate = N-formyl-L-methionyl-tRNA(fMet) + (6S)-5,6,7,8-tetrahydrofolate + H(+)</text>
        <dbReference type="Rhea" id="RHEA:24380"/>
        <dbReference type="Rhea" id="RHEA-COMP:9952"/>
        <dbReference type="Rhea" id="RHEA-COMP:9953"/>
        <dbReference type="ChEBI" id="CHEBI:15378"/>
        <dbReference type="ChEBI" id="CHEBI:57453"/>
        <dbReference type="ChEBI" id="CHEBI:78530"/>
        <dbReference type="ChEBI" id="CHEBI:78844"/>
        <dbReference type="ChEBI" id="CHEBI:195366"/>
        <dbReference type="EC" id="2.1.2.9"/>
    </reaction>
</comment>
<dbReference type="Proteomes" id="UP000522163">
    <property type="component" value="Unassembled WGS sequence"/>
</dbReference>
<comment type="function">
    <text evidence="5">Attaches a formyl group to the free amino group of methionyl-tRNA(fMet). The formyl group appears to play a dual role in the initiator identity of N-formylmethionyl-tRNA by promoting its recognition by IF2 and preventing the misappropriation of this tRNA by the elongation apparatus.</text>
</comment>
<dbReference type="CDD" id="cd08704">
    <property type="entry name" value="Met_tRNA_FMT_C"/>
    <property type="match status" value="1"/>
</dbReference>
<dbReference type="InterPro" id="IPR044135">
    <property type="entry name" value="Met-tRNA-FMT_C"/>
</dbReference>
<feature type="binding site" evidence="5">
    <location>
        <begin position="110"/>
        <end position="113"/>
    </location>
    <ligand>
        <name>(6S)-5,6,7,8-tetrahydrofolate</name>
        <dbReference type="ChEBI" id="CHEBI:57453"/>
    </ligand>
</feature>
<dbReference type="InterPro" id="IPR002376">
    <property type="entry name" value="Formyl_transf_N"/>
</dbReference>
<dbReference type="EMBL" id="JACHHH010000001">
    <property type="protein sequence ID" value="MBB6040331.1"/>
    <property type="molecule type" value="Genomic_DNA"/>
</dbReference>
<dbReference type="InterPro" id="IPR005794">
    <property type="entry name" value="Fmt"/>
</dbReference>
<protein>
    <recommendedName>
        <fullName evidence="2 5">Methionyl-tRNA formyltransferase</fullName>
        <ecNumber evidence="2 5">2.1.2.9</ecNumber>
    </recommendedName>
</protein>
<evidence type="ECO:0000259" key="6">
    <source>
        <dbReference type="Pfam" id="PF00551"/>
    </source>
</evidence>
<dbReference type="Gene3D" id="3.40.50.12230">
    <property type="match status" value="1"/>
</dbReference>
<evidence type="ECO:0000256" key="2">
    <source>
        <dbReference type="ARBA" id="ARBA00012261"/>
    </source>
</evidence>
<dbReference type="HAMAP" id="MF_00182">
    <property type="entry name" value="Formyl_trans"/>
    <property type="match status" value="1"/>
</dbReference>
<dbReference type="CDD" id="cd08646">
    <property type="entry name" value="FMT_core_Met-tRNA-FMT_N"/>
    <property type="match status" value="1"/>
</dbReference>
<evidence type="ECO:0000313" key="9">
    <source>
        <dbReference type="Proteomes" id="UP000522163"/>
    </source>
</evidence>
<dbReference type="PROSITE" id="PS00373">
    <property type="entry name" value="GART"/>
    <property type="match status" value="1"/>
</dbReference>
<comment type="caution">
    <text evidence="8">The sequence shown here is derived from an EMBL/GenBank/DDBJ whole genome shotgun (WGS) entry which is preliminary data.</text>
</comment>
<dbReference type="InterPro" id="IPR011034">
    <property type="entry name" value="Formyl_transferase-like_C_sf"/>
</dbReference>
<dbReference type="Pfam" id="PF00551">
    <property type="entry name" value="Formyl_trans_N"/>
    <property type="match status" value="1"/>
</dbReference>
<dbReference type="PANTHER" id="PTHR11138:SF5">
    <property type="entry name" value="METHIONYL-TRNA FORMYLTRANSFERASE, MITOCHONDRIAL"/>
    <property type="match status" value="1"/>
</dbReference>
<evidence type="ECO:0000313" key="8">
    <source>
        <dbReference type="EMBL" id="MBB6040331.1"/>
    </source>
</evidence>
<reference evidence="8 9" key="1">
    <citation type="submission" date="2020-08" db="EMBL/GenBank/DDBJ databases">
        <title>Genomic Encyclopedia of Type Strains, Phase IV (KMG-IV): sequencing the most valuable type-strain genomes for metagenomic binning, comparative biology and taxonomic classification.</title>
        <authorList>
            <person name="Goeker M."/>
        </authorList>
    </citation>
    <scope>NUCLEOTIDE SEQUENCE [LARGE SCALE GENOMIC DNA]</scope>
    <source>
        <strain evidence="8 9">DSM 17245</strain>
    </source>
</reference>
<dbReference type="GO" id="GO:0004479">
    <property type="term" value="F:methionyl-tRNA formyltransferase activity"/>
    <property type="evidence" value="ECO:0007669"/>
    <property type="project" value="UniProtKB-UniRule"/>
</dbReference>
<feature type="domain" description="Formyl transferase C-terminal" evidence="7">
    <location>
        <begin position="205"/>
        <end position="335"/>
    </location>
</feature>
<dbReference type="NCBIfam" id="TIGR00460">
    <property type="entry name" value="fmt"/>
    <property type="match status" value="1"/>
</dbReference>
<gene>
    <name evidence="5" type="primary">fmt</name>
    <name evidence="8" type="ORF">HNQ46_000292</name>
</gene>
<dbReference type="SUPFAM" id="SSF50486">
    <property type="entry name" value="FMT C-terminal domain-like"/>
    <property type="match status" value="1"/>
</dbReference>
<comment type="similarity">
    <text evidence="1 5">Belongs to the Fmt family.</text>
</comment>
<dbReference type="Pfam" id="PF02911">
    <property type="entry name" value="Formyl_trans_C"/>
    <property type="match status" value="1"/>
</dbReference>
<dbReference type="EC" id="2.1.2.9" evidence="2 5"/>
<dbReference type="AlphaFoldDB" id="A0A7W9SEF3"/>
<dbReference type="InterPro" id="IPR036477">
    <property type="entry name" value="Formyl_transf_N_sf"/>
</dbReference>